<evidence type="ECO:0008006" key="3">
    <source>
        <dbReference type="Google" id="ProtNLM"/>
    </source>
</evidence>
<protein>
    <recommendedName>
        <fullName evidence="3">DUF2750 domain-containing protein</fullName>
    </recommendedName>
</protein>
<reference evidence="1 2" key="2">
    <citation type="journal article" date="2016" name="Genome Announc.">
        <title>Complete Genome Sequence of the Highly Virulent Aeromonas schubertii Strain WL1483, Isolated from Diseased Snakehead Fish (Channa argus) in China.</title>
        <authorList>
            <person name="Liu L."/>
            <person name="Li N."/>
            <person name="Zhang D."/>
            <person name="Fu X."/>
            <person name="Shi C."/>
            <person name="Lin Q."/>
            <person name="Hao G."/>
        </authorList>
    </citation>
    <scope>NUCLEOTIDE SEQUENCE [LARGE SCALE GENOMIC DNA]</scope>
    <source>
        <strain evidence="1 2">WL1483</strain>
    </source>
</reference>
<dbReference type="InterPro" id="IPR021284">
    <property type="entry name" value="DUF2750"/>
</dbReference>
<evidence type="ECO:0000313" key="2">
    <source>
        <dbReference type="Proteomes" id="UP000058114"/>
    </source>
</evidence>
<reference evidence="2" key="1">
    <citation type="submission" date="2015-10" db="EMBL/GenBank/DDBJ databases">
        <title>Complete Genome Sequence of Aeromonas schubertii strain WL1483.</title>
        <authorList>
            <person name="Liu L."/>
        </authorList>
    </citation>
    <scope>NUCLEOTIDE SEQUENCE [LARGE SCALE GENOMIC DNA]</scope>
    <source>
        <strain evidence="2">WL1483</strain>
    </source>
</reference>
<dbReference type="Pfam" id="PF11042">
    <property type="entry name" value="DUF2750"/>
    <property type="match status" value="1"/>
</dbReference>
<evidence type="ECO:0000313" key="1">
    <source>
        <dbReference type="EMBL" id="ALP43608.1"/>
    </source>
</evidence>
<name>A0A0S2SPG5_9GAMM</name>
<accession>A0A0S2SPG5</accession>
<gene>
    <name evidence="1" type="ORF">WL1483_4189</name>
</gene>
<dbReference type="Proteomes" id="UP000058114">
    <property type="component" value="Chromosome"/>
</dbReference>
<dbReference type="KEGG" id="asr:WL1483_4189"/>
<sequence>MATMSYTLTDTERNAALSLNADYRYDHFITKLVEHGELYVLTDEHGVMMLTTEDEDCIPVWPHPEYAEAWADGEWADCKPQAITLKVWMDRWIAGMEEDELCVAVFPTVDQEGIVVEPGEVADAIEKKLAKRTK</sequence>
<proteinExistence type="predicted"/>
<dbReference type="EMBL" id="CP013067">
    <property type="protein sequence ID" value="ALP43608.1"/>
    <property type="molecule type" value="Genomic_DNA"/>
</dbReference>
<organism evidence="1 2">
    <name type="scientific">Aeromonas schubertii</name>
    <dbReference type="NCBI Taxonomy" id="652"/>
    <lineage>
        <taxon>Bacteria</taxon>
        <taxon>Pseudomonadati</taxon>
        <taxon>Pseudomonadota</taxon>
        <taxon>Gammaproteobacteria</taxon>
        <taxon>Aeromonadales</taxon>
        <taxon>Aeromonadaceae</taxon>
        <taxon>Aeromonas</taxon>
    </lineage>
</organism>
<dbReference type="PATRIC" id="fig|652.5.peg.1682"/>
<dbReference type="AlphaFoldDB" id="A0A0S2SPG5"/>